<protein>
    <recommendedName>
        <fullName evidence="4">Ribose 1,5-bisphosphate isomerase</fullName>
        <shortName evidence="4">R15P isomerase</shortName>
        <shortName evidence="4">R15Pi</shortName>
        <ecNumber evidence="4">5.3.1.29</ecNumber>
    </recommendedName>
    <alternativeName>
        <fullName evidence="4">Ribulose 1,5-bisphosphate synthase</fullName>
        <shortName evidence="4">RuBP synthase</shortName>
    </alternativeName>
</protein>
<dbReference type="InterPro" id="IPR027363">
    <property type="entry name" value="M1Pi_N"/>
</dbReference>
<feature type="active site" description="Proton acceptor" evidence="4">
    <location>
        <position position="135"/>
    </location>
</feature>
<dbReference type="STRING" id="697581.TCARB_1655"/>
<comment type="caution">
    <text evidence="4">Lacks conserved residue(s) required for the propagation of feature annotation.</text>
</comment>
<dbReference type="GO" id="GO:0019509">
    <property type="term" value="P:L-methionine salvage from methylthioadenosine"/>
    <property type="evidence" value="ECO:0007669"/>
    <property type="project" value="TreeGrafter"/>
</dbReference>
<dbReference type="Pfam" id="PF01008">
    <property type="entry name" value="IF-2B"/>
    <property type="match status" value="1"/>
</dbReference>
<dbReference type="EC" id="5.3.1.29" evidence="4"/>
<dbReference type="GO" id="GO:0019323">
    <property type="term" value="P:pentose catabolic process"/>
    <property type="evidence" value="ECO:0007669"/>
    <property type="project" value="UniProtKB-UniRule"/>
</dbReference>
<dbReference type="InterPro" id="IPR000649">
    <property type="entry name" value="IF-2B-related"/>
</dbReference>
<comment type="catalytic activity">
    <reaction evidence="4">
        <text>alpha-D-ribose 1,5-bisphosphate = D-ribulose 1,5-bisphosphate</text>
        <dbReference type="Rhea" id="RHEA:32243"/>
        <dbReference type="ChEBI" id="CHEBI:57870"/>
        <dbReference type="ChEBI" id="CHEBI:68688"/>
        <dbReference type="EC" id="5.3.1.29"/>
    </reaction>
</comment>
<dbReference type="GeneID" id="16573233"/>
<dbReference type="GeneID" id="25407059"/>
<dbReference type="PANTHER" id="PTHR43475">
    <property type="entry name" value="METHYLTHIORIBOSE-1-PHOSPHATE ISOMERASE"/>
    <property type="match status" value="1"/>
</dbReference>
<dbReference type="InterPro" id="IPR042529">
    <property type="entry name" value="IF_2B-like_C"/>
</dbReference>
<dbReference type="KEGG" id="tcb:TCARB_1655"/>
<comment type="miscellaneous">
    <text evidence="4">Reaction proceeds via a cis-phosphoenolate intermediate.</text>
</comment>
<evidence type="ECO:0000256" key="1">
    <source>
        <dbReference type="ARBA" id="ARBA00009229"/>
    </source>
</evidence>
<dbReference type="GO" id="GO:0043917">
    <property type="term" value="F:ribose 1,5-bisphosphate isomerase activity"/>
    <property type="evidence" value="ECO:0007669"/>
    <property type="project" value="UniProtKB-UniRule"/>
</dbReference>
<organism evidence="5 6">
    <name type="scientific">Thermofilum adornatum 1505</name>
    <dbReference type="NCBI Taxonomy" id="697581"/>
    <lineage>
        <taxon>Archaea</taxon>
        <taxon>Thermoproteota</taxon>
        <taxon>Thermoprotei</taxon>
        <taxon>Thermofilales</taxon>
        <taxon>Thermofilaceae</taxon>
        <taxon>Thermofilum</taxon>
    </lineage>
</organism>
<sequence>MIKETALFPQQVYQIANDIRDMKIRGAGRIAKAAAEALKIAAESYKGEDLEDFKRYIKEAAKLLTSTRPTAVSLPNAVSWVLKALNTNVNTLQAAREAVINQANSFIQYADQALRKIAEYGEKMLRDGDTVLTHCNSLAAISVIVEAHKKGKKLHVFATETRPMYQGYITSEMLLKEGVNVTLIPESSVRQIIRKVDRVIVGADTVAANGAVVNKIGTSLIALAAHERAVDFFVATETFKFSPYTLIGDIVPIEFRPPSEIVGVDFLKSHPNLRILNPAFDVTPPNYITGIITELGIIPPKAAAIIIEEMYGRPVISSEILGRVEEDIS</sequence>
<dbReference type="Gene3D" id="1.20.120.420">
    <property type="entry name" value="translation initiation factor eif-2b, domain 1"/>
    <property type="match status" value="1"/>
</dbReference>
<proteinExistence type="inferred from homology"/>
<keyword evidence="3 4" id="KW-0119">Carbohydrate metabolism</keyword>
<evidence type="ECO:0000256" key="3">
    <source>
        <dbReference type="ARBA" id="ARBA00023277"/>
    </source>
</evidence>
<dbReference type="InterPro" id="IPR037171">
    <property type="entry name" value="NagB/RpiA_transferase-like"/>
</dbReference>
<dbReference type="InterPro" id="IPR005250">
    <property type="entry name" value="R15Pi"/>
</dbReference>
<feature type="active site" description="Proton donor" evidence="4">
    <location>
        <position position="204"/>
    </location>
</feature>
<comment type="function">
    <text evidence="4">Catalyzes the isomerization of ribose 1,5-bisphosphate (R15P) to ribulose 1,5-bisphosphate (RuBP), the CO(2) acceptor and substrate for RubisCO. Functions in an archaeal AMP degradation pathway, together with AMP phosphorylase and RubisCO.</text>
</comment>
<dbReference type="RefSeq" id="WP_020962270.1">
    <property type="nucleotide sequence ID" value="NZ_CP007493.1"/>
</dbReference>
<dbReference type="Proteomes" id="UP000266720">
    <property type="component" value="Chromosome"/>
</dbReference>
<reference evidence="6" key="1">
    <citation type="book" date="2010" name="EXTREMOPHILES" publisher="0:0-0">
        <title>Complete genome sequences of ten hyperthermophilic archaea reveal their metabolic capabilities and possible ecological roles.</title>
        <editorList>
            <person name="?"/>
        </editorList>
        <authorList>
            <person name="Ravin N.V."/>
            <person name="Mardanov A.V."/>
            <person name="Bonch-Osmolovskaya E.A."/>
            <person name="Skryabin K.G."/>
        </authorList>
    </citation>
    <scope>NUCLEOTIDE SEQUENCE [LARGE SCALE GENOMIC DNA]</scope>
    <source>
        <strain evidence="6">1505</strain>
    </source>
</reference>
<dbReference type="GO" id="GO:0046523">
    <property type="term" value="F:S-methyl-5-thioribose-1-phosphate isomerase activity"/>
    <property type="evidence" value="ECO:0007669"/>
    <property type="project" value="TreeGrafter"/>
</dbReference>
<evidence type="ECO:0000256" key="4">
    <source>
        <dbReference type="HAMAP-Rule" id="MF_02230"/>
    </source>
</evidence>
<dbReference type="FunFam" id="3.40.50.10470:FF:000019">
    <property type="entry name" value="Ribose 1,5-bisphosphate isomerase"/>
    <property type="match status" value="1"/>
</dbReference>
<dbReference type="NCBIfam" id="TIGR00524">
    <property type="entry name" value="eIF-2B_rel"/>
    <property type="match status" value="1"/>
</dbReference>
<evidence type="ECO:0000256" key="2">
    <source>
        <dbReference type="ARBA" id="ARBA00023235"/>
    </source>
</evidence>
<evidence type="ECO:0000313" key="6">
    <source>
        <dbReference type="Proteomes" id="UP000266720"/>
    </source>
</evidence>
<dbReference type="EMBL" id="CP007493">
    <property type="protein sequence ID" value="AJB42695.1"/>
    <property type="molecule type" value="Genomic_DNA"/>
</dbReference>
<feature type="binding site" evidence="4">
    <location>
        <begin position="214"/>
        <end position="215"/>
    </location>
    <ligand>
        <name>substrate</name>
    </ligand>
</feature>
<feature type="binding site" evidence="4">
    <location>
        <position position="68"/>
    </location>
    <ligand>
        <name>substrate</name>
    </ligand>
</feature>
<dbReference type="FunFam" id="1.20.120.420:FF:000011">
    <property type="entry name" value="Ribose 1,5-bisphosphate isomerase"/>
    <property type="match status" value="1"/>
</dbReference>
<dbReference type="HAMAP" id="MF_02230">
    <property type="entry name" value="R15P_isomerase"/>
    <property type="match status" value="1"/>
</dbReference>
<dbReference type="InterPro" id="IPR011559">
    <property type="entry name" value="Initiation_fac_2B_a/b/d"/>
</dbReference>
<dbReference type="Gene3D" id="3.40.50.10470">
    <property type="entry name" value="Translation initiation factor eif-2b, domain 2"/>
    <property type="match status" value="1"/>
</dbReference>
<keyword evidence="2 4" id="KW-0413">Isomerase</keyword>
<feature type="binding site" evidence="4">
    <location>
        <begin position="25"/>
        <end position="28"/>
    </location>
    <ligand>
        <name>substrate</name>
    </ligand>
</feature>
<comment type="similarity">
    <text evidence="1 4">Belongs to the eIF-2B alpha/beta/delta subunits family. R15P isomerase subfamily.</text>
</comment>
<accession>A0A3G1A8U4</accession>
<evidence type="ECO:0000313" key="5">
    <source>
        <dbReference type="EMBL" id="AJB42695.1"/>
    </source>
</evidence>
<gene>
    <name evidence="5" type="ORF">TCARB_1655</name>
</gene>
<dbReference type="SUPFAM" id="SSF100950">
    <property type="entry name" value="NagB/RpiA/CoA transferase-like"/>
    <property type="match status" value="1"/>
</dbReference>
<feature type="binding site" evidence="4">
    <location>
        <position position="240"/>
    </location>
    <ligand>
        <name>substrate</name>
    </ligand>
</feature>
<dbReference type="NCBIfam" id="TIGR00511">
    <property type="entry name" value="ribulose_e2b2"/>
    <property type="match status" value="1"/>
</dbReference>
<name>A0A3G1A8U4_9CREN</name>
<dbReference type="PANTHER" id="PTHR43475:SF2">
    <property type="entry name" value="RIBOSE 1,5-BISPHOSPHATE ISOMERASE"/>
    <property type="match status" value="1"/>
</dbReference>
<dbReference type="AlphaFoldDB" id="A0A3G1A8U4"/>